<feature type="region of interest" description="Disordered" evidence="1">
    <location>
        <begin position="92"/>
        <end position="120"/>
    </location>
</feature>
<proteinExistence type="predicted"/>
<evidence type="ECO:0000313" key="3">
    <source>
        <dbReference type="EMBL" id="CEL67987.1"/>
    </source>
</evidence>
<dbReference type="OMA" id="DFMEVNG"/>
<dbReference type="AlphaFoldDB" id="F0VJS4"/>
<dbReference type="eggNOG" id="ENOG502QYJR">
    <property type="taxonomic scope" value="Eukaryota"/>
</dbReference>
<dbReference type="InParanoid" id="F0VJS4"/>
<feature type="compositionally biased region" description="Polar residues" evidence="1">
    <location>
        <begin position="332"/>
        <end position="352"/>
    </location>
</feature>
<organism evidence="2 4">
    <name type="scientific">Neospora caninum (strain Liverpool)</name>
    <dbReference type="NCBI Taxonomy" id="572307"/>
    <lineage>
        <taxon>Eukaryota</taxon>
        <taxon>Sar</taxon>
        <taxon>Alveolata</taxon>
        <taxon>Apicomplexa</taxon>
        <taxon>Conoidasida</taxon>
        <taxon>Coccidia</taxon>
        <taxon>Eucoccidiorida</taxon>
        <taxon>Eimeriorina</taxon>
        <taxon>Sarcocystidae</taxon>
        <taxon>Neospora</taxon>
    </lineage>
</organism>
<evidence type="ECO:0000313" key="2">
    <source>
        <dbReference type="EMBL" id="CBZ53985.1"/>
    </source>
</evidence>
<feature type="compositionally biased region" description="Polar residues" evidence="1">
    <location>
        <begin position="133"/>
        <end position="149"/>
    </location>
</feature>
<feature type="region of interest" description="Disordered" evidence="1">
    <location>
        <begin position="471"/>
        <end position="506"/>
    </location>
</feature>
<feature type="region of interest" description="Disordered" evidence="1">
    <location>
        <begin position="330"/>
        <end position="356"/>
    </location>
</feature>
<feature type="compositionally biased region" description="Polar residues" evidence="1">
    <location>
        <begin position="630"/>
        <end position="645"/>
    </location>
</feature>
<accession>F0VJS4</accession>
<feature type="region of interest" description="Disordered" evidence="1">
    <location>
        <begin position="228"/>
        <end position="253"/>
    </location>
</feature>
<dbReference type="RefSeq" id="XP_003884017.1">
    <property type="nucleotide sequence ID" value="XM_003883968.1"/>
</dbReference>
<dbReference type="Proteomes" id="UP000007494">
    <property type="component" value="Chromosome VIII"/>
</dbReference>
<protein>
    <submittedName>
        <fullName evidence="2">Uncharacterized protein</fullName>
    </submittedName>
</protein>
<gene>
    <name evidence="3" type="ORF">BN1204_037670</name>
    <name evidence="2" type="ORF">NCLIV_037670</name>
</gene>
<feature type="compositionally biased region" description="Basic and acidic residues" evidence="1">
    <location>
        <begin position="497"/>
        <end position="506"/>
    </location>
</feature>
<dbReference type="VEuPathDB" id="ToxoDB:NCLIV_037670"/>
<feature type="region of interest" description="Disordered" evidence="1">
    <location>
        <begin position="776"/>
        <end position="796"/>
    </location>
</feature>
<name>F0VJS4_NEOCL</name>
<reference evidence="2" key="1">
    <citation type="submission" date="2011-02" db="EMBL/GenBank/DDBJ databases">
        <authorList>
            <person name="Aslett M."/>
        </authorList>
    </citation>
    <scope>NUCLEOTIDE SEQUENCE</scope>
    <source>
        <strain evidence="2">Liverpool</strain>
    </source>
</reference>
<dbReference type="EMBL" id="FR823390">
    <property type="protein sequence ID" value="CBZ53985.1"/>
    <property type="molecule type" value="Genomic_DNA"/>
</dbReference>
<sequence>MQRHWTKFGYGRARRASARLRARDCSRRHLRECVPTQAASASFNLARDLRDRCGISSSGDSSSSDACASNSDSGSWCCEQATSMRKSADCQAQSPTSSCVGGPPEQNGSPKAGVLSNSNCSSFSTEKEGGFLRQNSFSENGSAPQTGARTSAGKGGTHRGDSRQSRRRGVSSQHAAQWSPLQCEVSKCDRSVLSSSKGTLTQDRGRQSLPVTRLVECPSKCSKRLDSREINVNTSQTESSENEESYDSESTSEASGVSWLDFSSCNKKEMRAGRTITERTGRKSSPVTCGSDCRCLRNDHPETFLLEPSLAPPERGMEVGSSQRLHHKSRHQVNQSMGNSRTTCSRVTQRNRASPCMRKISVSSGAADKNGHHPNVCGSVGNDATGHPPFGKTGVSSKRECLSNIRKELGESVKETLAPRERDIVGRLRGNTAFTEKASHTQSSVGGRRRGMGNLYQRSFHDQMRDRIIPQPQEWEDESCGESELSKYGRDSSLPETPRRRASDCEPRAYGVSEVHLQSNSHSEVDFMEVNGSDGEELPHSRESTDSEYAELPSMSRERTGCKRPPQPLVTRRHFEGRGVNRTAAPTAATPFRRAAESARNLSNGCQGQAFLKKSMLPRGRTEKSPRRLSATSTSPSGNQDVRSDGWSTYTSYEYLEENAYEVPVHRRGTAPGKIRKESPTVNSWSISAPTSSSIVTLEHVNASIDWIVDVGSNPQMIQKVQKIITQRLQTRGFKRQSQSLRLDHEAIDETLSLNYFRANPTRSWARNAAKPVSVRPVQVTKSPNTSSGKGRVRDEQEVLKKERATVLRPSWSTSDVPLLDPSWEAMISVQLAEQEHVALEADKP</sequence>
<reference evidence="3" key="4">
    <citation type="journal article" date="2015" name="PLoS ONE">
        <title>Comprehensive Evaluation of Toxoplasma gondii VEG and Neospora caninum LIV Genomes with Tachyzoite Stage Transcriptome and Proteome Defines Novel Transcript Features.</title>
        <authorList>
            <person name="Ramaprasad A."/>
            <person name="Mourier T."/>
            <person name="Naeem R."/>
            <person name="Malas T.B."/>
            <person name="Moussa E."/>
            <person name="Panigrahi A."/>
            <person name="Vermont S.J."/>
            <person name="Otto T.D."/>
            <person name="Wastling J."/>
            <person name="Pain A."/>
        </authorList>
    </citation>
    <scope>NUCLEOTIDE SEQUENCE</scope>
    <source>
        <strain evidence="3">Liverpool</strain>
    </source>
</reference>
<dbReference type="EMBL" id="LN714483">
    <property type="protein sequence ID" value="CEL67987.1"/>
    <property type="molecule type" value="Genomic_DNA"/>
</dbReference>
<dbReference type="GeneID" id="13443711"/>
<evidence type="ECO:0000256" key="1">
    <source>
        <dbReference type="SAM" id="MobiDB-lite"/>
    </source>
</evidence>
<reference evidence="4" key="3">
    <citation type="journal article" date="2012" name="PLoS Pathog.">
        <title>Comparative genomics of the apicomplexan parasites Toxoplasma gondii and Neospora caninum: Coccidia differing in host range and transmission strategy.</title>
        <authorList>
            <person name="Reid A.J."/>
            <person name="Vermont S.J."/>
            <person name="Cotton J.A."/>
            <person name="Harris D."/>
            <person name="Hill-Cawthorne G.A."/>
            <person name="Konen-Waisman S."/>
            <person name="Latham S.M."/>
            <person name="Mourier T."/>
            <person name="Norton R."/>
            <person name="Quail M.A."/>
            <person name="Sanders M."/>
            <person name="Shanmugam D."/>
            <person name="Sohal A."/>
            <person name="Wasmuth J.D."/>
            <person name="Brunk B."/>
            <person name="Grigg M.E."/>
            <person name="Howard J.C."/>
            <person name="Parkinson J."/>
            <person name="Roos D.S."/>
            <person name="Trees A.J."/>
            <person name="Berriman M."/>
            <person name="Pain A."/>
            <person name="Wastling J.M."/>
        </authorList>
    </citation>
    <scope>NUCLEOTIDE SEQUENCE [LARGE SCALE GENOMIC DNA]</scope>
    <source>
        <strain evidence="4">Liverpool</strain>
    </source>
</reference>
<evidence type="ECO:0000313" key="4">
    <source>
        <dbReference type="Proteomes" id="UP000007494"/>
    </source>
</evidence>
<feature type="region of interest" description="Disordered" evidence="1">
    <location>
        <begin position="613"/>
        <end position="645"/>
    </location>
</feature>
<feature type="region of interest" description="Disordered" evidence="1">
    <location>
        <begin position="133"/>
        <end position="178"/>
    </location>
</feature>
<feature type="compositionally biased region" description="Polar residues" evidence="1">
    <location>
        <begin position="780"/>
        <end position="789"/>
    </location>
</feature>
<dbReference type="OrthoDB" id="331195at2759"/>
<feature type="region of interest" description="Disordered" evidence="1">
    <location>
        <begin position="531"/>
        <end position="570"/>
    </location>
</feature>
<keyword evidence="4" id="KW-1185">Reference proteome</keyword>
<reference evidence="2" key="2">
    <citation type="submission" date="2011-03" db="EMBL/GenBank/DDBJ databases">
        <title>Comparative genomics and transcriptomics of Neospora caninum and Toxoplasma gondii.</title>
        <authorList>
            <person name="Reid A.J."/>
            <person name="Sohal A."/>
            <person name="Harris D."/>
            <person name="Quail M."/>
            <person name="Sanders M."/>
            <person name="Berriman M."/>
            <person name="Wastling J.M."/>
            <person name="Pain A."/>
        </authorList>
    </citation>
    <scope>NUCLEOTIDE SEQUENCE</scope>
    <source>
        <strain evidence="2">Liverpool</strain>
    </source>
</reference>